<reference evidence="2" key="1">
    <citation type="submission" date="2022-04" db="EMBL/GenBank/DDBJ databases">
        <title>Roseibium sp. CAU 1639 isolated from mud.</title>
        <authorList>
            <person name="Kim W."/>
        </authorList>
    </citation>
    <scope>NUCLEOTIDE SEQUENCE</scope>
    <source>
        <strain evidence="2">CAU 1639</strain>
    </source>
</reference>
<keyword evidence="1" id="KW-0472">Membrane</keyword>
<gene>
    <name evidence="2" type="ORF">M0H32_15580</name>
</gene>
<dbReference type="RefSeq" id="WP_248155619.1">
    <property type="nucleotide sequence ID" value="NZ_JALNMJ010000010.1"/>
</dbReference>
<name>A0ABT0GVX7_9HYPH</name>
<evidence type="ECO:0000313" key="2">
    <source>
        <dbReference type="EMBL" id="MCK7613594.1"/>
    </source>
</evidence>
<accession>A0ABT0GVX7</accession>
<protein>
    <submittedName>
        <fullName evidence="2">Uncharacterized protein</fullName>
    </submittedName>
</protein>
<evidence type="ECO:0000256" key="1">
    <source>
        <dbReference type="SAM" id="Phobius"/>
    </source>
</evidence>
<organism evidence="2 3">
    <name type="scientific">Roseibium sediminicola</name>
    <dbReference type="NCBI Taxonomy" id="2933272"/>
    <lineage>
        <taxon>Bacteria</taxon>
        <taxon>Pseudomonadati</taxon>
        <taxon>Pseudomonadota</taxon>
        <taxon>Alphaproteobacteria</taxon>
        <taxon>Hyphomicrobiales</taxon>
        <taxon>Stappiaceae</taxon>
        <taxon>Roseibium</taxon>
    </lineage>
</organism>
<evidence type="ECO:0000313" key="3">
    <source>
        <dbReference type="Proteomes" id="UP001431221"/>
    </source>
</evidence>
<proteinExistence type="predicted"/>
<feature type="transmembrane region" description="Helical" evidence="1">
    <location>
        <begin position="99"/>
        <end position="124"/>
    </location>
</feature>
<feature type="transmembrane region" description="Helical" evidence="1">
    <location>
        <begin position="29"/>
        <end position="48"/>
    </location>
</feature>
<dbReference type="EMBL" id="JALNMJ010000010">
    <property type="protein sequence ID" value="MCK7613594.1"/>
    <property type="molecule type" value="Genomic_DNA"/>
</dbReference>
<keyword evidence="1" id="KW-1133">Transmembrane helix</keyword>
<sequence>MLAGVLVLLAAIYRIVLNFNLFRHDRHGLLNLICLSVILASTLFFLYAGFDSMFVRSDLIRFLSLDGAWFAGALVAADLICSVLQVIRAFRSERGPHFRILRCVSLLLLCAVVIIGAGAAVGAAPL</sequence>
<keyword evidence="1" id="KW-0812">Transmembrane</keyword>
<comment type="caution">
    <text evidence="2">The sequence shown here is derived from an EMBL/GenBank/DDBJ whole genome shotgun (WGS) entry which is preliminary data.</text>
</comment>
<keyword evidence="3" id="KW-1185">Reference proteome</keyword>
<dbReference type="Proteomes" id="UP001431221">
    <property type="component" value="Unassembled WGS sequence"/>
</dbReference>
<feature type="transmembrane region" description="Helical" evidence="1">
    <location>
        <begin position="6"/>
        <end position="22"/>
    </location>
</feature>
<feature type="transmembrane region" description="Helical" evidence="1">
    <location>
        <begin position="68"/>
        <end position="87"/>
    </location>
</feature>